<dbReference type="Pfam" id="PF00037">
    <property type="entry name" value="Fer4"/>
    <property type="match status" value="1"/>
</dbReference>
<dbReference type="RefSeq" id="WP_238722658.1">
    <property type="nucleotide sequence ID" value="NZ_JAHQCW010000036.1"/>
</dbReference>
<feature type="domain" description="4Fe-4S ferredoxin-type" evidence="4">
    <location>
        <begin position="31"/>
        <end position="60"/>
    </location>
</feature>
<evidence type="ECO:0000256" key="1">
    <source>
        <dbReference type="ARBA" id="ARBA00022723"/>
    </source>
</evidence>
<sequence>MTKQYAVRNIRLCTKDCLCLYVCPTGATDTENSIIDVEKCIGCGMCRDACPSGAISMVPVELPPQQGHTEAVTLALQAIMHSKAEQESIASALPGRLAAAVEKSNRIMAEDIIRESGYMLPQSANARAFLEKLLVTQQGEGFPRASVEELLSILKTNEKMEKAD</sequence>
<dbReference type="InterPro" id="IPR017896">
    <property type="entry name" value="4Fe4S_Fe-S-bd"/>
</dbReference>
<dbReference type="SUPFAM" id="SSF54862">
    <property type="entry name" value="4Fe-4S ferredoxins"/>
    <property type="match status" value="1"/>
</dbReference>
<proteinExistence type="predicted"/>
<dbReference type="AlphaFoldDB" id="A0A949NFJ4"/>
<protein>
    <submittedName>
        <fullName evidence="5">4Fe-4S binding protein</fullName>
    </submittedName>
</protein>
<dbReference type="InterPro" id="IPR017900">
    <property type="entry name" value="4Fe4S_Fe_S_CS"/>
</dbReference>
<dbReference type="GO" id="GO:0051536">
    <property type="term" value="F:iron-sulfur cluster binding"/>
    <property type="evidence" value="ECO:0007669"/>
    <property type="project" value="UniProtKB-KW"/>
</dbReference>
<dbReference type="EMBL" id="JAHQCW010000036">
    <property type="protein sequence ID" value="MBU9738511.1"/>
    <property type="molecule type" value="Genomic_DNA"/>
</dbReference>
<gene>
    <name evidence="5" type="ORF">KTH89_18365</name>
</gene>
<evidence type="ECO:0000313" key="5">
    <source>
        <dbReference type="EMBL" id="MBU9738511.1"/>
    </source>
</evidence>
<evidence type="ECO:0000313" key="6">
    <source>
        <dbReference type="Proteomes" id="UP000712157"/>
    </source>
</evidence>
<dbReference type="GO" id="GO:0046872">
    <property type="term" value="F:metal ion binding"/>
    <property type="evidence" value="ECO:0007669"/>
    <property type="project" value="UniProtKB-KW"/>
</dbReference>
<dbReference type="PROSITE" id="PS00198">
    <property type="entry name" value="4FE4S_FER_1"/>
    <property type="match status" value="1"/>
</dbReference>
<accession>A0A949NFJ4</accession>
<evidence type="ECO:0000256" key="3">
    <source>
        <dbReference type="ARBA" id="ARBA00023014"/>
    </source>
</evidence>
<dbReference type="Proteomes" id="UP000712157">
    <property type="component" value="Unassembled WGS sequence"/>
</dbReference>
<organism evidence="5 6">
    <name type="scientific">Diplocloster agilis</name>
    <dbReference type="NCBI Taxonomy" id="2850323"/>
    <lineage>
        <taxon>Bacteria</taxon>
        <taxon>Bacillati</taxon>
        <taxon>Bacillota</taxon>
        <taxon>Clostridia</taxon>
        <taxon>Lachnospirales</taxon>
        <taxon>Lachnospiraceae</taxon>
        <taxon>Diplocloster</taxon>
    </lineage>
</organism>
<keyword evidence="1" id="KW-0479">Metal-binding</keyword>
<dbReference type="Gene3D" id="3.30.70.20">
    <property type="match status" value="1"/>
</dbReference>
<keyword evidence="2" id="KW-0408">Iron</keyword>
<evidence type="ECO:0000259" key="4">
    <source>
        <dbReference type="PROSITE" id="PS51379"/>
    </source>
</evidence>
<dbReference type="PROSITE" id="PS51379">
    <property type="entry name" value="4FE4S_FER_2"/>
    <property type="match status" value="1"/>
</dbReference>
<reference evidence="5" key="1">
    <citation type="submission" date="2021-06" db="EMBL/GenBank/DDBJ databases">
        <title>Description of novel taxa of the family Lachnospiraceae.</title>
        <authorList>
            <person name="Chaplin A.V."/>
            <person name="Sokolova S.R."/>
            <person name="Pikina A.P."/>
            <person name="Korzhanova M."/>
            <person name="Belova V."/>
            <person name="Korostin D."/>
            <person name="Efimov B.A."/>
        </authorList>
    </citation>
    <scope>NUCLEOTIDE SEQUENCE</scope>
    <source>
        <strain evidence="5">ASD5720</strain>
    </source>
</reference>
<keyword evidence="6" id="KW-1185">Reference proteome</keyword>
<evidence type="ECO:0000256" key="2">
    <source>
        <dbReference type="ARBA" id="ARBA00023004"/>
    </source>
</evidence>
<comment type="caution">
    <text evidence="5">The sequence shown here is derived from an EMBL/GenBank/DDBJ whole genome shotgun (WGS) entry which is preliminary data.</text>
</comment>
<keyword evidence="3" id="KW-0411">Iron-sulfur</keyword>
<name>A0A949NFJ4_9FIRM</name>